<keyword evidence="4" id="KW-1185">Reference proteome</keyword>
<dbReference type="EMBL" id="SSOP01000395">
    <property type="protein sequence ID" value="KAB5588667.1"/>
    <property type="molecule type" value="Genomic_DNA"/>
</dbReference>
<evidence type="ECO:0000313" key="4">
    <source>
        <dbReference type="Proteomes" id="UP000383932"/>
    </source>
</evidence>
<name>A0A5N5QB98_9AGAM</name>
<protein>
    <recommendedName>
        <fullName evidence="2">DUF6532 domain-containing protein</fullName>
    </recommendedName>
</protein>
<evidence type="ECO:0000256" key="1">
    <source>
        <dbReference type="SAM" id="MobiDB-lite"/>
    </source>
</evidence>
<feature type="compositionally biased region" description="Pro residues" evidence="1">
    <location>
        <begin position="832"/>
        <end position="844"/>
    </location>
</feature>
<feature type="region of interest" description="Disordered" evidence="1">
    <location>
        <begin position="20"/>
        <end position="133"/>
    </location>
</feature>
<gene>
    <name evidence="3" type="ORF">CTheo_7894</name>
</gene>
<dbReference type="InterPro" id="IPR045341">
    <property type="entry name" value="DUF6532"/>
</dbReference>
<feature type="compositionally biased region" description="Basic and acidic residues" evidence="1">
    <location>
        <begin position="94"/>
        <end position="108"/>
    </location>
</feature>
<dbReference type="Proteomes" id="UP000383932">
    <property type="component" value="Unassembled WGS sequence"/>
</dbReference>
<feature type="domain" description="DUF6532" evidence="2">
    <location>
        <begin position="522"/>
        <end position="685"/>
    </location>
</feature>
<evidence type="ECO:0000313" key="3">
    <source>
        <dbReference type="EMBL" id="KAB5588667.1"/>
    </source>
</evidence>
<feature type="region of interest" description="Disordered" evidence="1">
    <location>
        <begin position="767"/>
        <end position="796"/>
    </location>
</feature>
<organism evidence="3 4">
    <name type="scientific">Ceratobasidium theobromae</name>
    <dbReference type="NCBI Taxonomy" id="1582974"/>
    <lineage>
        <taxon>Eukaryota</taxon>
        <taxon>Fungi</taxon>
        <taxon>Dikarya</taxon>
        <taxon>Basidiomycota</taxon>
        <taxon>Agaricomycotina</taxon>
        <taxon>Agaricomycetes</taxon>
        <taxon>Cantharellales</taxon>
        <taxon>Ceratobasidiaceae</taxon>
        <taxon>Ceratobasidium</taxon>
    </lineage>
</organism>
<feature type="region of interest" description="Disordered" evidence="1">
    <location>
        <begin position="384"/>
        <end position="438"/>
    </location>
</feature>
<dbReference type="OrthoDB" id="3244572at2759"/>
<evidence type="ECO:0000259" key="2">
    <source>
        <dbReference type="Pfam" id="PF20149"/>
    </source>
</evidence>
<reference evidence="3 4" key="1">
    <citation type="journal article" date="2019" name="Fungal Biol. Biotechnol.">
        <title>Draft genome sequence of fastidious pathogen Ceratobasidium theobromae, which causes vascular-streak dieback in Theobroma cacao.</title>
        <authorList>
            <person name="Ali S.S."/>
            <person name="Asman A."/>
            <person name="Shao J."/>
            <person name="Firmansyah A.P."/>
            <person name="Susilo A.W."/>
            <person name="Rosmana A."/>
            <person name="McMahon P."/>
            <person name="Junaid M."/>
            <person name="Guest D."/>
            <person name="Kheng T.Y."/>
            <person name="Meinhardt L.W."/>
            <person name="Bailey B.A."/>
        </authorList>
    </citation>
    <scope>NUCLEOTIDE SEQUENCE [LARGE SCALE GENOMIC DNA]</scope>
    <source>
        <strain evidence="3 4">CT2</strain>
    </source>
</reference>
<feature type="region of interest" description="Disordered" evidence="1">
    <location>
        <begin position="337"/>
        <end position="357"/>
    </location>
</feature>
<proteinExistence type="predicted"/>
<comment type="caution">
    <text evidence="3">The sequence shown here is derived from an EMBL/GenBank/DDBJ whole genome shotgun (WGS) entry which is preliminary data.</text>
</comment>
<feature type="compositionally biased region" description="Polar residues" evidence="1">
    <location>
        <begin position="400"/>
        <end position="425"/>
    </location>
</feature>
<accession>A0A5N5QB98</accession>
<feature type="compositionally biased region" description="Polar residues" evidence="1">
    <location>
        <begin position="773"/>
        <end position="783"/>
    </location>
</feature>
<dbReference type="Pfam" id="PF20149">
    <property type="entry name" value="DUF6532"/>
    <property type="match status" value="1"/>
</dbReference>
<feature type="compositionally biased region" description="Polar residues" evidence="1">
    <location>
        <begin position="78"/>
        <end position="92"/>
    </location>
</feature>
<dbReference type="AlphaFoldDB" id="A0A5N5QB98"/>
<sequence length="865" mass="95074">MFNITTHSILAQLENTPAIHTGILDHPEPPETTSKGVTCGRALYDTPPPGSESEGLPRSLRTRTRTQRAKAGFDAETAATQKSNQSVPQFDNESPAHEPTDTKSEMDVGGRATSKSPTPINISDEPEGQPQREELRSRLVRKFQNVLDNSATQTLLEVDSALPTNPAYTSPPPEHNSEARVLSPTEVGVGGGFHLDHPTHSQLIDTGPGNSKTYQHLKRQHNLLPSSRLEDRSFTSSSGVSEINTDNVAIPLQLSQPAASRLPSQPICDRTSPFYATADAPHPTSQVPDEPNDPPPFGIPTDSQSLGDPIITRPSSQGALPCIDPNTGAHMRARSAAQTLGRPSPLPTTPVQATPARKVVATSTQGLIGKIYSTRLNIIEINSQRPPTTRRGRQPRHNWSAPSSQHRVNTTPVLPMRSTSQQQPSCKAHCQPPPSEISDEEPDLLDGFDVDQHVADSAAKGIMVKSRASKPTVLDLHGVERAMWKIIRNITWGFSISQGNFQTRGVFASWLGTIHSQVFKHNYPDLALRPMSDNMSKVILNSLSNCRYQDLLHVRELVKDFYCLKNPSSEEERAENQSVIDEVYPRSFHCVDPIKEVSPYESEVMARALADIFFYGPAAIGATYPGLFERTIEPRDERKHLPILAYLATMIQFSLGEWRRGFFKKGKLNANTMLSVFICHYEGLKIVAHKARDRLIGLYNKWFSDALASSQAQAVFKKKSFVQPIICPEAVRPDTPCQSPAPSSTTWMGPMAPASFCLPPSLGHALPMDPASRHNSSNTTPTHSYERHLMPCHSPSHRLPTTEVPCIIRFGTPPLDQLRLQLSPPHNLTPTPRNPTPPHNPTPTPERDADGNLTTRAKGKGPAID</sequence>
<feature type="region of interest" description="Disordered" evidence="1">
    <location>
        <begin position="817"/>
        <end position="865"/>
    </location>
</feature>
<feature type="region of interest" description="Disordered" evidence="1">
    <location>
        <begin position="272"/>
        <end position="304"/>
    </location>
</feature>